<name>A0A2N9ITI0_FAGSY</name>
<dbReference type="SUPFAM" id="SSF52047">
    <property type="entry name" value="RNI-like"/>
    <property type="match status" value="1"/>
</dbReference>
<dbReference type="InterPro" id="IPR032675">
    <property type="entry name" value="LRR_dom_sf"/>
</dbReference>
<protein>
    <recommendedName>
        <fullName evidence="2">F-box domain-containing protein</fullName>
    </recommendedName>
</protein>
<evidence type="ECO:0000313" key="3">
    <source>
        <dbReference type="EMBL" id="SPD27449.1"/>
    </source>
</evidence>
<dbReference type="InterPro" id="IPR006566">
    <property type="entry name" value="FBD"/>
</dbReference>
<dbReference type="InterPro" id="IPR001810">
    <property type="entry name" value="F-box_dom"/>
</dbReference>
<dbReference type="Gene3D" id="1.20.1280.50">
    <property type="match status" value="1"/>
</dbReference>
<dbReference type="SMART" id="SM00256">
    <property type="entry name" value="FBOX"/>
    <property type="match status" value="1"/>
</dbReference>
<dbReference type="Gene3D" id="3.80.10.10">
    <property type="entry name" value="Ribonuclease Inhibitor"/>
    <property type="match status" value="1"/>
</dbReference>
<evidence type="ECO:0000259" key="2">
    <source>
        <dbReference type="PROSITE" id="PS50181"/>
    </source>
</evidence>
<gene>
    <name evidence="3" type="ORF">FSB_LOCUS55331</name>
</gene>
<dbReference type="InterPro" id="IPR053781">
    <property type="entry name" value="F-box_AtFBL13-like"/>
</dbReference>
<evidence type="ECO:0000256" key="1">
    <source>
        <dbReference type="SAM" id="MobiDB-lite"/>
    </source>
</evidence>
<feature type="domain" description="F-box" evidence="2">
    <location>
        <begin position="25"/>
        <end position="61"/>
    </location>
</feature>
<dbReference type="InterPro" id="IPR036047">
    <property type="entry name" value="F-box-like_dom_sf"/>
</dbReference>
<dbReference type="EMBL" id="OIVN01006193">
    <property type="protein sequence ID" value="SPD27449.1"/>
    <property type="molecule type" value="Genomic_DNA"/>
</dbReference>
<dbReference type="PANTHER" id="PTHR31900">
    <property type="entry name" value="F-BOX/RNI SUPERFAMILY PROTEIN-RELATED"/>
    <property type="match status" value="1"/>
</dbReference>
<accession>A0A2N9ITI0</accession>
<dbReference type="Pfam" id="PF00646">
    <property type="entry name" value="F-box"/>
    <property type="match status" value="1"/>
</dbReference>
<dbReference type="InterPro" id="IPR055357">
    <property type="entry name" value="LRR_At1g61320_AtMIF1"/>
</dbReference>
<dbReference type="PANTHER" id="PTHR31900:SF30">
    <property type="entry name" value="SUPERFAMILY PROTEIN, PUTATIVE-RELATED"/>
    <property type="match status" value="1"/>
</dbReference>
<feature type="region of interest" description="Disordered" evidence="1">
    <location>
        <begin position="1"/>
        <end position="21"/>
    </location>
</feature>
<feature type="compositionally biased region" description="Basic and acidic residues" evidence="1">
    <location>
        <begin position="1"/>
        <end position="17"/>
    </location>
</feature>
<sequence length="452" mass="51098">MDEGSLIHDSETQELSKKHSMNKGRNRLCNLPDVVLQHILSFLGTKEAVRTSVLSKKWQYVWVSIPNLNFIQGAGTIYDRALFMNLVERALVLRKSLSIQKLSLSCNVLCDACRINSWVFGAVRHKVQVLDLCLFLNEESFVLPRSLFTCESIKVLNLQMCYNLRLPSSIFFPSLKILTLKHVIFPDDQSTQQLFSGCPVLEELTLDDCYWENIKAISISAPMLKSLVIYDFLDVKSHCQVIIFGMSLKSFVYEGRLKNDYCLCNTSSLVDACILVDERHLASAYHANKLIKELSNVESLVLTPQTVEALSYREEFLAQLPKFLNLTHLELCVDFADMASGALMKVFQNSPCLTSLEFNGGIELTREDWTLDPVPPCFLTHLKTIKIVDFLGTGEEVLVVRSLLRNTAVLEKLVIFWSEEFSGQGDFQKQKAVNDDLLALPKGSQNCVISFS</sequence>
<organism evidence="3">
    <name type="scientific">Fagus sylvatica</name>
    <name type="common">Beechnut</name>
    <dbReference type="NCBI Taxonomy" id="28930"/>
    <lineage>
        <taxon>Eukaryota</taxon>
        <taxon>Viridiplantae</taxon>
        <taxon>Streptophyta</taxon>
        <taxon>Embryophyta</taxon>
        <taxon>Tracheophyta</taxon>
        <taxon>Spermatophyta</taxon>
        <taxon>Magnoliopsida</taxon>
        <taxon>eudicotyledons</taxon>
        <taxon>Gunneridae</taxon>
        <taxon>Pentapetalae</taxon>
        <taxon>rosids</taxon>
        <taxon>fabids</taxon>
        <taxon>Fagales</taxon>
        <taxon>Fagaceae</taxon>
        <taxon>Fagus</taxon>
    </lineage>
</organism>
<dbReference type="Pfam" id="PF23622">
    <property type="entry name" value="LRR_At1g61320_AtMIF1"/>
    <property type="match status" value="1"/>
</dbReference>
<dbReference type="AlphaFoldDB" id="A0A2N9ITI0"/>
<dbReference type="InterPro" id="IPR050232">
    <property type="entry name" value="FBL13/AtMIF1-like"/>
</dbReference>
<dbReference type="SMART" id="SM00579">
    <property type="entry name" value="FBD"/>
    <property type="match status" value="1"/>
</dbReference>
<dbReference type="SUPFAM" id="SSF81383">
    <property type="entry name" value="F-box domain"/>
    <property type="match status" value="1"/>
</dbReference>
<dbReference type="PROSITE" id="PS50181">
    <property type="entry name" value="FBOX"/>
    <property type="match status" value="1"/>
</dbReference>
<dbReference type="CDD" id="cd22160">
    <property type="entry name" value="F-box_AtFBL13-like"/>
    <property type="match status" value="1"/>
</dbReference>
<reference evidence="3" key="1">
    <citation type="submission" date="2018-02" db="EMBL/GenBank/DDBJ databases">
        <authorList>
            <person name="Cohen D.B."/>
            <person name="Kent A.D."/>
        </authorList>
    </citation>
    <scope>NUCLEOTIDE SEQUENCE</scope>
</reference>
<proteinExistence type="predicted"/>